<keyword evidence="2" id="KW-1185">Reference proteome</keyword>
<sequence length="204" mass="23377">MKRERRHVVRPSAFKTDRHATSVTSVACNDCSRIDRRILTSSDGAVTVLHCRLPREMTISRWDGDGERLITPSKSPYRSAITGVLASVNKTVVGETLYVDRLITMPWGDYRSKDTRAPTGQTPMHAHRTNTIGSWLKQETTMTIRVYTRTLETNLFQSPMGKRRLLSSTENNKHHTQTRPVHTTLLLVLTTSRPRLWRLLDVPW</sequence>
<dbReference type="Proteomes" id="UP001283361">
    <property type="component" value="Unassembled WGS sequence"/>
</dbReference>
<protein>
    <submittedName>
        <fullName evidence="1">Uncharacterized protein</fullName>
    </submittedName>
</protein>
<reference evidence="1" key="1">
    <citation type="journal article" date="2023" name="G3 (Bethesda)">
        <title>A reference genome for the long-term kleptoplast-retaining sea slug Elysia crispata morphotype clarki.</title>
        <authorList>
            <person name="Eastman K.E."/>
            <person name="Pendleton A.L."/>
            <person name="Shaikh M.A."/>
            <person name="Suttiyut T."/>
            <person name="Ogas R."/>
            <person name="Tomko P."/>
            <person name="Gavelis G."/>
            <person name="Widhalm J.R."/>
            <person name="Wisecaver J.H."/>
        </authorList>
    </citation>
    <scope>NUCLEOTIDE SEQUENCE</scope>
    <source>
        <strain evidence="1">ECLA1</strain>
    </source>
</reference>
<accession>A0AAE1DIP2</accession>
<name>A0AAE1DIP2_9GAST</name>
<proteinExistence type="predicted"/>
<organism evidence="1 2">
    <name type="scientific">Elysia crispata</name>
    <name type="common">lettuce slug</name>
    <dbReference type="NCBI Taxonomy" id="231223"/>
    <lineage>
        <taxon>Eukaryota</taxon>
        <taxon>Metazoa</taxon>
        <taxon>Spiralia</taxon>
        <taxon>Lophotrochozoa</taxon>
        <taxon>Mollusca</taxon>
        <taxon>Gastropoda</taxon>
        <taxon>Heterobranchia</taxon>
        <taxon>Euthyneura</taxon>
        <taxon>Panpulmonata</taxon>
        <taxon>Sacoglossa</taxon>
        <taxon>Placobranchoidea</taxon>
        <taxon>Plakobranchidae</taxon>
        <taxon>Elysia</taxon>
    </lineage>
</organism>
<dbReference type="EMBL" id="JAWDGP010003786">
    <property type="protein sequence ID" value="KAK3770848.1"/>
    <property type="molecule type" value="Genomic_DNA"/>
</dbReference>
<evidence type="ECO:0000313" key="1">
    <source>
        <dbReference type="EMBL" id="KAK3770848.1"/>
    </source>
</evidence>
<dbReference type="AlphaFoldDB" id="A0AAE1DIP2"/>
<comment type="caution">
    <text evidence="1">The sequence shown here is derived from an EMBL/GenBank/DDBJ whole genome shotgun (WGS) entry which is preliminary data.</text>
</comment>
<gene>
    <name evidence="1" type="ORF">RRG08_036448</name>
</gene>
<evidence type="ECO:0000313" key="2">
    <source>
        <dbReference type="Proteomes" id="UP001283361"/>
    </source>
</evidence>